<evidence type="ECO:0000256" key="4">
    <source>
        <dbReference type="ARBA" id="ARBA00022692"/>
    </source>
</evidence>
<feature type="transmembrane region" description="Helical" evidence="9">
    <location>
        <begin position="561"/>
        <end position="581"/>
    </location>
</feature>
<keyword evidence="6 9" id="KW-1133">Transmembrane helix</keyword>
<dbReference type="FunFam" id="1.20.1640.10:FF:000004">
    <property type="entry name" value="Protein translocase subunit SecD"/>
    <property type="match status" value="1"/>
</dbReference>
<protein>
    <recommendedName>
        <fullName evidence="9">Protein translocase subunit SecD</fullName>
    </recommendedName>
</protein>
<evidence type="ECO:0000256" key="3">
    <source>
        <dbReference type="ARBA" id="ARBA00022475"/>
    </source>
</evidence>
<comment type="subcellular location">
    <subcellularLocation>
        <location evidence="1 9">Cell membrane</location>
        <topology evidence="1 9">Multi-pass membrane protein</topology>
    </subcellularLocation>
</comment>
<evidence type="ECO:0000256" key="1">
    <source>
        <dbReference type="ARBA" id="ARBA00004651"/>
    </source>
</evidence>
<dbReference type="Pfam" id="PF21760">
    <property type="entry name" value="SecD_1st"/>
    <property type="match status" value="1"/>
</dbReference>
<dbReference type="GO" id="GO:0003755">
    <property type="term" value="F:peptidyl-prolyl cis-trans isomerase activity"/>
    <property type="evidence" value="ECO:0007669"/>
    <property type="project" value="UniProtKB-KW"/>
</dbReference>
<evidence type="ECO:0000313" key="12">
    <source>
        <dbReference type="EMBL" id="OGM01021.1"/>
    </source>
</evidence>
<dbReference type="GO" id="GO:0006605">
    <property type="term" value="P:protein targeting"/>
    <property type="evidence" value="ECO:0007669"/>
    <property type="project" value="UniProtKB-UniRule"/>
</dbReference>
<comment type="similarity">
    <text evidence="9">Belongs to the SecD/SecF family. SecD subfamily.</text>
</comment>
<feature type="domain" description="PpiC" evidence="11">
    <location>
        <begin position="182"/>
        <end position="278"/>
    </location>
</feature>
<dbReference type="Gene3D" id="3.30.70.3400">
    <property type="match status" value="1"/>
</dbReference>
<evidence type="ECO:0000313" key="13">
    <source>
        <dbReference type="Proteomes" id="UP000176988"/>
    </source>
</evidence>
<dbReference type="Pfam" id="PF07549">
    <property type="entry name" value="Sec_GG"/>
    <property type="match status" value="1"/>
</dbReference>
<dbReference type="HAMAP" id="MF_01463_B">
    <property type="entry name" value="SecD_B"/>
    <property type="match status" value="1"/>
</dbReference>
<evidence type="ECO:0000259" key="11">
    <source>
        <dbReference type="PROSITE" id="PS50198"/>
    </source>
</evidence>
<dbReference type="NCBIfam" id="TIGR00916">
    <property type="entry name" value="2A0604s01"/>
    <property type="match status" value="1"/>
</dbReference>
<evidence type="ECO:0000256" key="8">
    <source>
        <dbReference type="ARBA" id="ARBA00023136"/>
    </source>
</evidence>
<dbReference type="GO" id="GO:0015450">
    <property type="term" value="F:protein-transporting ATPase activity"/>
    <property type="evidence" value="ECO:0007669"/>
    <property type="project" value="InterPro"/>
</dbReference>
<name>A0A1F7WDY3_9BACT</name>
<keyword evidence="10" id="KW-0413">Isomerase</keyword>
<dbReference type="InterPro" id="IPR000297">
    <property type="entry name" value="PPIase_PpiC"/>
</dbReference>
<comment type="caution">
    <text evidence="12">The sequence shown here is derived from an EMBL/GenBank/DDBJ whole genome shotgun (WGS) entry which is preliminary data.</text>
</comment>
<evidence type="ECO:0000256" key="9">
    <source>
        <dbReference type="HAMAP-Rule" id="MF_01463"/>
    </source>
</evidence>
<keyword evidence="3 9" id="KW-1003">Cell membrane</keyword>
<gene>
    <name evidence="9" type="primary">secD</name>
    <name evidence="12" type="ORF">A2480_03285</name>
</gene>
<dbReference type="SUPFAM" id="SSF82866">
    <property type="entry name" value="Multidrug efflux transporter AcrB transmembrane domain"/>
    <property type="match status" value="1"/>
</dbReference>
<dbReference type="GO" id="GO:0043952">
    <property type="term" value="P:protein transport by the Sec complex"/>
    <property type="evidence" value="ECO:0007669"/>
    <property type="project" value="UniProtKB-UniRule"/>
</dbReference>
<reference evidence="12 13" key="1">
    <citation type="journal article" date="2016" name="Nat. Commun.">
        <title>Thousands of microbial genomes shed light on interconnected biogeochemical processes in an aquifer system.</title>
        <authorList>
            <person name="Anantharaman K."/>
            <person name="Brown C.T."/>
            <person name="Hug L.A."/>
            <person name="Sharon I."/>
            <person name="Castelle C.J."/>
            <person name="Probst A.J."/>
            <person name="Thomas B.C."/>
            <person name="Singh A."/>
            <person name="Wilkins M.J."/>
            <person name="Karaoz U."/>
            <person name="Brodie E.L."/>
            <person name="Williams K.H."/>
            <person name="Hubbard S.S."/>
            <person name="Banfield J.F."/>
        </authorList>
    </citation>
    <scope>NUCLEOTIDE SEQUENCE [LARGE SCALE GENOMIC DNA]</scope>
</reference>
<dbReference type="Pfam" id="PF03176">
    <property type="entry name" value="MMPL"/>
    <property type="match status" value="1"/>
</dbReference>
<dbReference type="InterPro" id="IPR022813">
    <property type="entry name" value="SecD/SecF_arch_bac"/>
</dbReference>
<keyword evidence="8 9" id="KW-0472">Membrane</keyword>
<accession>A0A1F7WDY3</accession>
<comment type="subunit">
    <text evidence="9">Forms a complex with SecF. Part of the essential Sec protein translocation apparatus which comprises SecA, SecYEG and auxiliary proteins SecDF. Other proteins may also be involved.</text>
</comment>
<feature type="domain" description="PpiC" evidence="11">
    <location>
        <begin position="283"/>
        <end position="388"/>
    </location>
</feature>
<comment type="caution">
    <text evidence="9">Lacks conserved residue(s) required for the propagation of feature annotation.</text>
</comment>
<evidence type="ECO:0000256" key="10">
    <source>
        <dbReference type="PROSITE-ProRule" id="PRU00278"/>
    </source>
</evidence>
<evidence type="ECO:0000256" key="7">
    <source>
        <dbReference type="ARBA" id="ARBA00023010"/>
    </source>
</evidence>
<keyword evidence="10" id="KW-0697">Rotamase</keyword>
<dbReference type="PANTHER" id="PTHR30081:SF1">
    <property type="entry name" value="PROTEIN TRANSLOCASE SUBUNIT SECD"/>
    <property type="match status" value="1"/>
</dbReference>
<dbReference type="InterPro" id="IPR048631">
    <property type="entry name" value="SecD_1st"/>
</dbReference>
<dbReference type="InterPro" id="IPR055344">
    <property type="entry name" value="SecD_SecF_C_bact"/>
</dbReference>
<dbReference type="Gene3D" id="1.20.1640.10">
    <property type="entry name" value="Multidrug efflux transporter AcrB transmembrane domain"/>
    <property type="match status" value="1"/>
</dbReference>
<dbReference type="InterPro" id="IPR054384">
    <property type="entry name" value="SecDF_P1_head"/>
</dbReference>
<keyword evidence="4 9" id="KW-0812">Transmembrane</keyword>
<dbReference type="InterPro" id="IPR005791">
    <property type="entry name" value="SecD"/>
</dbReference>
<dbReference type="Pfam" id="PF22599">
    <property type="entry name" value="SecDF_P1_head"/>
    <property type="match status" value="1"/>
</dbReference>
<comment type="function">
    <text evidence="9">Part of the Sec protein translocase complex. Interacts with the SecYEG preprotein conducting channel. SecDF uses the proton motive force (PMF) to complete protein translocation after the ATP-dependent function of SecA.</text>
</comment>
<dbReference type="InterPro" id="IPR046357">
    <property type="entry name" value="PPIase_dom_sf"/>
</dbReference>
<dbReference type="Pfam" id="PF13616">
    <property type="entry name" value="Rotamase_3"/>
    <property type="match status" value="1"/>
</dbReference>
<keyword evidence="2 9" id="KW-0813">Transport</keyword>
<dbReference type="NCBIfam" id="TIGR01129">
    <property type="entry name" value="secD"/>
    <property type="match status" value="1"/>
</dbReference>
<organism evidence="12 13">
    <name type="scientific">Candidatus Uhrbacteria bacterium RIFOXYC2_FULL_47_19</name>
    <dbReference type="NCBI Taxonomy" id="1802424"/>
    <lineage>
        <taxon>Bacteria</taxon>
        <taxon>Candidatus Uhriibacteriota</taxon>
    </lineage>
</organism>
<dbReference type="Gene3D" id="3.30.1360.200">
    <property type="match status" value="1"/>
</dbReference>
<dbReference type="InterPro" id="IPR004869">
    <property type="entry name" value="MMPL_dom"/>
</dbReference>
<keyword evidence="7 9" id="KW-0811">Translocation</keyword>
<feature type="transmembrane region" description="Helical" evidence="9">
    <location>
        <begin position="534"/>
        <end position="554"/>
    </location>
</feature>
<proteinExistence type="inferred from homology"/>
<dbReference type="EMBL" id="MGFG01000020">
    <property type="protein sequence ID" value="OGM01021.1"/>
    <property type="molecule type" value="Genomic_DNA"/>
</dbReference>
<dbReference type="PROSITE" id="PS50198">
    <property type="entry name" value="PPIC_PPIASE_2"/>
    <property type="match status" value="2"/>
</dbReference>
<evidence type="ECO:0000256" key="2">
    <source>
        <dbReference type="ARBA" id="ARBA00022448"/>
    </source>
</evidence>
<dbReference type="SUPFAM" id="SSF54534">
    <property type="entry name" value="FKBP-like"/>
    <property type="match status" value="2"/>
</dbReference>
<dbReference type="InterPro" id="IPR022646">
    <property type="entry name" value="SecD/SecF_CS"/>
</dbReference>
<dbReference type="PANTHER" id="PTHR30081">
    <property type="entry name" value="PROTEIN-EXPORT MEMBRANE PROTEIN SEC"/>
    <property type="match status" value="1"/>
</dbReference>
<dbReference type="GO" id="GO:0005886">
    <property type="term" value="C:plasma membrane"/>
    <property type="evidence" value="ECO:0007669"/>
    <property type="project" value="UniProtKB-SubCell"/>
</dbReference>
<keyword evidence="5 9" id="KW-0653">Protein transport</keyword>
<dbReference type="Gene3D" id="3.10.50.40">
    <property type="match status" value="2"/>
</dbReference>
<dbReference type="Proteomes" id="UP000176988">
    <property type="component" value="Unassembled WGS sequence"/>
</dbReference>
<evidence type="ECO:0000256" key="5">
    <source>
        <dbReference type="ARBA" id="ARBA00022927"/>
    </source>
</evidence>
<dbReference type="GO" id="GO:0065002">
    <property type="term" value="P:intracellular protein transmembrane transport"/>
    <property type="evidence" value="ECO:0007669"/>
    <property type="project" value="UniProtKB-UniRule"/>
</dbReference>
<dbReference type="InterPro" id="IPR023058">
    <property type="entry name" value="PPIase_PpiC_CS"/>
</dbReference>
<dbReference type="AlphaFoldDB" id="A0A1F7WDY3"/>
<dbReference type="STRING" id="1802424.A2480_03285"/>
<feature type="transmembrane region" description="Helical" evidence="9">
    <location>
        <begin position="661"/>
        <end position="684"/>
    </location>
</feature>
<evidence type="ECO:0000256" key="6">
    <source>
        <dbReference type="ARBA" id="ARBA00022989"/>
    </source>
</evidence>
<sequence>MKPFLNGLRRTSHGFWNALLSLLLPTTPRGRIRRAVFFIVLLLVFSSALSYPKWWNSSVDRINGWSESTLGLDLHLPQFWELPFVLGLDLQGGTHLVYVADMANIPDSEQDTSIAGVRDVIERRVNSFGVSEPLVQTNKSGNEWRLIVDLAGVSDISEAIKLIGETPILEFKEQNNEPPRALTAEEQADLEASNTAAKSKADDLLARALAGGDFATLATENSDDLSTRGVGGNLDFQSKSGPYSELIDQLLSGDMSEGQVVPRLLEDYRGYHIVRYEEQRESGQEMKASHVLICYAGAAQCESERSKDEALSLARELAGQATPENFAQLAQDNSSDVGTAENGGDLGWFQPGIMVKPFEDATQALEVGSITTEPVETDFGFHVIYKTDARPISEYRLSHIQINKKTAADYVPPADQWKNTQLSGKQLKRSVVQFHPQTNEPQVALEFDSEGKDLFADITGRNVGQPVAIFLDGEAISIPTVNEVISGGEAVISGNFSIQEAKLLAQRLNAGALPVPIHLETQQSVGATLGNDSLYSSLRAGLIGFLVVVLFMLLYYRLPGLIAVVALCIYTAVNLAIYKLIPVTLTLSGIAGLILSLGMAVDANILIFERLKEELQRGRTLQSALEEGFRRAWLSIRDSNLTTLISCCILFYTSSSLIKGFAFTLGIGVLISMFSAITVSRTLLRLVSGWEPLRSELLYLPGLNRSKPREDGSNRTEKK</sequence>
<feature type="transmembrane region" description="Helical" evidence="9">
    <location>
        <begin position="587"/>
        <end position="608"/>
    </location>
</feature>
<dbReference type="PROSITE" id="PS01096">
    <property type="entry name" value="PPIC_PPIASE_1"/>
    <property type="match status" value="1"/>
</dbReference>